<organism evidence="5 6">
    <name type="scientific">Phocaeicola salanitronis (strain DSM 18170 / JCM 13657 / CCUG 60908 / BL78)</name>
    <name type="common">Bacteroides salanitronis</name>
    <dbReference type="NCBI Taxonomy" id="667015"/>
    <lineage>
        <taxon>Bacteria</taxon>
        <taxon>Pseudomonadati</taxon>
        <taxon>Bacteroidota</taxon>
        <taxon>Bacteroidia</taxon>
        <taxon>Bacteroidales</taxon>
        <taxon>Bacteroidaceae</taxon>
        <taxon>Phocaeicola</taxon>
    </lineage>
</organism>
<dbReference type="InterPro" id="IPR020449">
    <property type="entry name" value="Tscrpt_reg_AraC-type_HTH"/>
</dbReference>
<accession>F0R0Q3</accession>
<dbReference type="OrthoDB" id="1372329at2"/>
<dbReference type="PROSITE" id="PS01124">
    <property type="entry name" value="HTH_ARAC_FAMILY_2"/>
    <property type="match status" value="1"/>
</dbReference>
<dbReference type="HOGENOM" id="CLU_000445_88_2_10"/>
<reference evidence="5 6" key="1">
    <citation type="journal article" date="2011" name="Stand. Genomic Sci.">
        <title>Complete genome sequence of Bacteroides salanitronis type strain (BL78).</title>
        <authorList>
            <person name="Gronow S."/>
            <person name="Held B."/>
            <person name="Lucas S."/>
            <person name="Lapidus A."/>
            <person name="Del Rio T.G."/>
            <person name="Nolan M."/>
            <person name="Tice H."/>
            <person name="Deshpande S."/>
            <person name="Cheng J.F."/>
            <person name="Pitluck S."/>
            <person name="Liolios K."/>
            <person name="Pagani I."/>
            <person name="Ivanova N."/>
            <person name="Mavromatis K."/>
            <person name="Pati A."/>
            <person name="Tapia R."/>
            <person name="Han C."/>
            <person name="Goodwin L."/>
            <person name="Chen A."/>
            <person name="Palaniappan K."/>
            <person name="Land M."/>
            <person name="Hauser L."/>
            <person name="Chang Y.J."/>
            <person name="Jeffries C.D."/>
            <person name="Brambilla E.M."/>
            <person name="Rohde M."/>
            <person name="Goker M."/>
            <person name="Detter J.C."/>
            <person name="Woyke T."/>
            <person name="Bristow J."/>
            <person name="Markowitz V."/>
            <person name="Hugenholtz P."/>
            <person name="Kyrpides N.C."/>
            <person name="Klenk H.P."/>
            <person name="Eisen J.A."/>
        </authorList>
    </citation>
    <scope>NUCLEOTIDE SEQUENCE [LARGE SCALE GENOMIC DNA]</scope>
    <source>
        <strain evidence="5 6">DSM 18170</strain>
    </source>
</reference>
<dbReference type="SMART" id="SM00342">
    <property type="entry name" value="HTH_ARAC"/>
    <property type="match status" value="1"/>
</dbReference>
<dbReference type="RefSeq" id="WP_013617688.1">
    <property type="nucleotide sequence ID" value="NC_015164.1"/>
</dbReference>
<keyword evidence="3" id="KW-0804">Transcription</keyword>
<keyword evidence="2" id="KW-0238">DNA-binding</keyword>
<evidence type="ECO:0000256" key="1">
    <source>
        <dbReference type="ARBA" id="ARBA00023015"/>
    </source>
</evidence>
<evidence type="ECO:0000313" key="6">
    <source>
        <dbReference type="Proteomes" id="UP000007486"/>
    </source>
</evidence>
<dbReference type="PANTHER" id="PTHR43280">
    <property type="entry name" value="ARAC-FAMILY TRANSCRIPTIONAL REGULATOR"/>
    <property type="match status" value="1"/>
</dbReference>
<keyword evidence="1" id="KW-0805">Transcription regulation</keyword>
<proteinExistence type="predicted"/>
<dbReference type="InterPro" id="IPR009057">
    <property type="entry name" value="Homeodomain-like_sf"/>
</dbReference>
<dbReference type="KEGG" id="bsa:Bacsa_1694"/>
<evidence type="ECO:0000256" key="3">
    <source>
        <dbReference type="ARBA" id="ARBA00023163"/>
    </source>
</evidence>
<dbReference type="GO" id="GO:0003700">
    <property type="term" value="F:DNA-binding transcription factor activity"/>
    <property type="evidence" value="ECO:0007669"/>
    <property type="project" value="InterPro"/>
</dbReference>
<dbReference type="PANTHER" id="PTHR43280:SF32">
    <property type="entry name" value="TRANSCRIPTIONAL REGULATORY PROTEIN"/>
    <property type="match status" value="1"/>
</dbReference>
<feature type="domain" description="HTH araC/xylS-type" evidence="4">
    <location>
        <begin position="186"/>
        <end position="284"/>
    </location>
</feature>
<dbReference type="Proteomes" id="UP000007486">
    <property type="component" value="Chromosome"/>
</dbReference>
<protein>
    <submittedName>
        <fullName evidence="5">Transcriptional regulator, AraC family</fullName>
    </submittedName>
</protein>
<sequence>MKQIYSLTSIPSDTNFIAGIDVIGNIKKLFAIPAQIPGCLFLLCIRGQCDITIHINKYKLKKNSIALIYPDQFVQIAENTPDCRFAFVGFSSTLIQHPFLFSNTIQYAPSILEEPVIELEPKTAEVFRDYFKMLIKAKHQNNTLVREEQLPLILTGLIIELGNINKQEPVKKEGQQPYTRSQEIVKELIRIVVENYKTERNISFYADKMHLSPQHLSTTVKKTTGRTLTDIISAFVIKDAQAKLKSTELTIQEIAYSLNFADISFFGKYFKRYTGMSPKQYRNLE</sequence>
<dbReference type="SUPFAM" id="SSF46689">
    <property type="entry name" value="Homeodomain-like"/>
    <property type="match status" value="1"/>
</dbReference>
<dbReference type="Gene3D" id="1.10.10.60">
    <property type="entry name" value="Homeodomain-like"/>
    <property type="match status" value="2"/>
</dbReference>
<dbReference type="STRING" id="667015.Bacsa_1694"/>
<keyword evidence="6" id="KW-1185">Reference proteome</keyword>
<dbReference type="EMBL" id="CP002530">
    <property type="protein sequence ID" value="ADY36257.1"/>
    <property type="molecule type" value="Genomic_DNA"/>
</dbReference>
<dbReference type="InterPro" id="IPR018060">
    <property type="entry name" value="HTH_AraC"/>
</dbReference>
<dbReference type="AlphaFoldDB" id="F0R0Q3"/>
<dbReference type="eggNOG" id="COG2207">
    <property type="taxonomic scope" value="Bacteria"/>
</dbReference>
<dbReference type="GO" id="GO:0043565">
    <property type="term" value="F:sequence-specific DNA binding"/>
    <property type="evidence" value="ECO:0007669"/>
    <property type="project" value="InterPro"/>
</dbReference>
<dbReference type="PRINTS" id="PR00032">
    <property type="entry name" value="HTHARAC"/>
</dbReference>
<evidence type="ECO:0000313" key="5">
    <source>
        <dbReference type="EMBL" id="ADY36257.1"/>
    </source>
</evidence>
<evidence type="ECO:0000256" key="2">
    <source>
        <dbReference type="ARBA" id="ARBA00023125"/>
    </source>
</evidence>
<gene>
    <name evidence="5" type="ordered locus">Bacsa_1694</name>
</gene>
<name>F0R0Q3_PHOSB</name>
<evidence type="ECO:0000259" key="4">
    <source>
        <dbReference type="PROSITE" id="PS01124"/>
    </source>
</evidence>
<dbReference type="Pfam" id="PF12833">
    <property type="entry name" value="HTH_18"/>
    <property type="match status" value="1"/>
</dbReference>